<organism evidence="2 3">
    <name type="scientific">Dendrothele bispora (strain CBS 962.96)</name>
    <dbReference type="NCBI Taxonomy" id="1314807"/>
    <lineage>
        <taxon>Eukaryota</taxon>
        <taxon>Fungi</taxon>
        <taxon>Dikarya</taxon>
        <taxon>Basidiomycota</taxon>
        <taxon>Agaricomycotina</taxon>
        <taxon>Agaricomycetes</taxon>
        <taxon>Agaricomycetidae</taxon>
        <taxon>Agaricales</taxon>
        <taxon>Agaricales incertae sedis</taxon>
        <taxon>Dendrothele</taxon>
    </lineage>
</organism>
<proteinExistence type="predicted"/>
<evidence type="ECO:0000313" key="3">
    <source>
        <dbReference type="Proteomes" id="UP000297245"/>
    </source>
</evidence>
<accession>A0A4S8LE80</accession>
<gene>
    <name evidence="2" type="ORF">K435DRAFT_804607</name>
</gene>
<dbReference type="InterPro" id="IPR045340">
    <property type="entry name" value="DUF6533"/>
</dbReference>
<name>A0A4S8LE80_DENBC</name>
<reference evidence="2 3" key="1">
    <citation type="journal article" date="2019" name="Nat. Ecol. Evol.">
        <title>Megaphylogeny resolves global patterns of mushroom evolution.</title>
        <authorList>
            <person name="Varga T."/>
            <person name="Krizsan K."/>
            <person name="Foldi C."/>
            <person name="Dima B."/>
            <person name="Sanchez-Garcia M."/>
            <person name="Sanchez-Ramirez S."/>
            <person name="Szollosi G.J."/>
            <person name="Szarkandi J.G."/>
            <person name="Papp V."/>
            <person name="Albert L."/>
            <person name="Andreopoulos W."/>
            <person name="Angelini C."/>
            <person name="Antonin V."/>
            <person name="Barry K.W."/>
            <person name="Bougher N.L."/>
            <person name="Buchanan P."/>
            <person name="Buyck B."/>
            <person name="Bense V."/>
            <person name="Catcheside P."/>
            <person name="Chovatia M."/>
            <person name="Cooper J."/>
            <person name="Damon W."/>
            <person name="Desjardin D."/>
            <person name="Finy P."/>
            <person name="Geml J."/>
            <person name="Haridas S."/>
            <person name="Hughes K."/>
            <person name="Justo A."/>
            <person name="Karasinski D."/>
            <person name="Kautmanova I."/>
            <person name="Kiss B."/>
            <person name="Kocsube S."/>
            <person name="Kotiranta H."/>
            <person name="LaButti K.M."/>
            <person name="Lechner B.E."/>
            <person name="Liimatainen K."/>
            <person name="Lipzen A."/>
            <person name="Lukacs Z."/>
            <person name="Mihaltcheva S."/>
            <person name="Morgado L.N."/>
            <person name="Niskanen T."/>
            <person name="Noordeloos M.E."/>
            <person name="Ohm R.A."/>
            <person name="Ortiz-Santana B."/>
            <person name="Ovrebo C."/>
            <person name="Racz N."/>
            <person name="Riley R."/>
            <person name="Savchenko A."/>
            <person name="Shiryaev A."/>
            <person name="Soop K."/>
            <person name="Spirin V."/>
            <person name="Szebenyi C."/>
            <person name="Tomsovsky M."/>
            <person name="Tulloss R.E."/>
            <person name="Uehling J."/>
            <person name="Grigoriev I.V."/>
            <person name="Vagvolgyi C."/>
            <person name="Papp T."/>
            <person name="Martin F.M."/>
            <person name="Miettinen O."/>
            <person name="Hibbett D.S."/>
            <person name="Nagy L.G."/>
        </authorList>
    </citation>
    <scope>NUCLEOTIDE SEQUENCE [LARGE SCALE GENOMIC DNA]</scope>
    <source>
        <strain evidence="2 3">CBS 962.96</strain>
    </source>
</reference>
<dbReference type="EMBL" id="ML179465">
    <property type="protein sequence ID" value="THU87070.1"/>
    <property type="molecule type" value="Genomic_DNA"/>
</dbReference>
<dbReference type="OrthoDB" id="2675435at2759"/>
<dbReference type="Proteomes" id="UP000297245">
    <property type="component" value="Unassembled WGS sequence"/>
</dbReference>
<evidence type="ECO:0000259" key="1">
    <source>
        <dbReference type="Pfam" id="PF20151"/>
    </source>
</evidence>
<sequence length="289" mass="32672">MNSALPSASVLSDLVAANYIKVACLTLLVPFNTYDTLITLGLECTYIWKRRWSVVKVLYIYNRYSTFIDTVISVVEPLDPYVTSRRFISWSEFRSDDQDLRNVPLIQEGSDILPFTFDEIRSYHLEPSVSVQSSCGVNIWTVIKWTSSFDTDTETGRVTPFCGEIVPLTEESVIAFMSAYKGFSVWRNGTGNSSLITHFYRDGAAFKKIFLQHSNHSTAFTILTVLGPVYLPTTSGYAYRPYMPFDFACALHADEKESLSKMSSLRFAINNDVRESLDAIELELECGHS</sequence>
<evidence type="ECO:0000313" key="2">
    <source>
        <dbReference type="EMBL" id="THU87070.1"/>
    </source>
</evidence>
<dbReference type="AlphaFoldDB" id="A0A4S8LE80"/>
<protein>
    <recommendedName>
        <fullName evidence="1">DUF6533 domain-containing protein</fullName>
    </recommendedName>
</protein>
<keyword evidence="3" id="KW-1185">Reference proteome</keyword>
<dbReference type="Pfam" id="PF20151">
    <property type="entry name" value="DUF6533"/>
    <property type="match status" value="1"/>
</dbReference>
<feature type="domain" description="DUF6533" evidence="1">
    <location>
        <begin position="19"/>
        <end position="68"/>
    </location>
</feature>